<organism evidence="1 2">
    <name type="scientific">Rhizobium aethiopicum</name>
    <dbReference type="NCBI Taxonomy" id="1138170"/>
    <lineage>
        <taxon>Bacteria</taxon>
        <taxon>Pseudomonadati</taxon>
        <taxon>Pseudomonadota</taxon>
        <taxon>Alphaproteobacteria</taxon>
        <taxon>Hyphomicrobiales</taxon>
        <taxon>Rhizobiaceae</taxon>
        <taxon>Rhizobium/Agrobacterium group</taxon>
        <taxon>Rhizobium</taxon>
    </lineage>
</organism>
<dbReference type="EMBL" id="FMAJ01000005">
    <property type="protein sequence ID" value="SCB58934.1"/>
    <property type="molecule type" value="Genomic_DNA"/>
</dbReference>
<evidence type="ECO:0000313" key="1">
    <source>
        <dbReference type="EMBL" id="SCB58934.1"/>
    </source>
</evidence>
<reference evidence="1 2" key="1">
    <citation type="submission" date="2016-08" db="EMBL/GenBank/DDBJ databases">
        <authorList>
            <person name="Seilhamer J.J."/>
        </authorList>
    </citation>
    <scope>NUCLEOTIDE SEQUENCE [LARGE SCALE GENOMIC DNA]</scope>
    <source>
        <strain evidence="1 2">HBR26</strain>
    </source>
</reference>
<gene>
    <name evidence="1" type="ORF">GA0061105_105406</name>
</gene>
<dbReference type="AlphaFoldDB" id="A0A1C3Y391"/>
<protein>
    <submittedName>
        <fullName evidence="1">Uncharacterized protein</fullName>
    </submittedName>
</protein>
<evidence type="ECO:0000313" key="2">
    <source>
        <dbReference type="Proteomes" id="UP000198723"/>
    </source>
</evidence>
<name>A0A1C3Y391_9HYPH</name>
<proteinExistence type="predicted"/>
<accession>A0A1C3Y391</accession>
<dbReference type="Proteomes" id="UP000198723">
    <property type="component" value="Unassembled WGS sequence"/>
</dbReference>
<sequence length="185" mass="20846">MMSCIWKSKSSKYHCSPIRASCSKRNIRDSGVYTSDPVMTALTITTSSERAQARVNSIVLFALLRSCICTSLSTCPQRVKRITRQRRILFGQLGQHCLYLRPRAPRRKSMHRQSQPKSLCGASTAPGAGYLLLLRPAGIHWRTFAANMRGTPDRFADVLDSSQFYPARRPRFVAITKMSWATAAY</sequence>